<dbReference type="InterPro" id="IPR013320">
    <property type="entry name" value="ConA-like_dom_sf"/>
</dbReference>
<evidence type="ECO:0000256" key="1">
    <source>
        <dbReference type="SAM" id="Phobius"/>
    </source>
</evidence>
<dbReference type="KEGG" id="osu:NT6N_21220"/>
<dbReference type="Pfam" id="PF13385">
    <property type="entry name" value="Laminin_G_3"/>
    <property type="match status" value="1"/>
</dbReference>
<proteinExistence type="predicted"/>
<dbReference type="InterPro" id="IPR012373">
    <property type="entry name" value="Ferrdict_sens_TM"/>
</dbReference>
<accession>A0AAT9FMD8</accession>
<feature type="transmembrane region" description="Helical" evidence="1">
    <location>
        <begin position="85"/>
        <end position="105"/>
    </location>
</feature>
<name>A0AAT9FMD8_9BACT</name>
<evidence type="ECO:0000313" key="3">
    <source>
        <dbReference type="EMBL" id="BDS07082.1"/>
    </source>
</evidence>
<dbReference type="GO" id="GO:0016989">
    <property type="term" value="F:sigma factor antagonist activity"/>
    <property type="evidence" value="ECO:0007669"/>
    <property type="project" value="TreeGrafter"/>
</dbReference>
<dbReference type="EMBL" id="AP026866">
    <property type="protein sequence ID" value="BDS07082.1"/>
    <property type="molecule type" value="Genomic_DNA"/>
</dbReference>
<dbReference type="Gene3D" id="2.60.120.1440">
    <property type="match status" value="1"/>
</dbReference>
<sequence>MIPLDSENVRTVDHLIQDLEDGLISPEDRAKLMNLMREHVEVRELYLKHTQMVALLQQNAESRAELGTMPVSQVMSNTQSRRTAIVSFSYGIAALLLLGVCFWFFHANNTPDTRQWIVMEGSVDAKYVVSYSDDESRDVDSLQPGDKISVQQGLVQFTFPSGVKSIIEGPSQLELTGDLSVKMDGGQAWFRVPEAGHGFTVQTRNVNVVDLGTEFGVRFDDDENIQIHVSKGKVMAEPAFKAMDDHELIAGQAMAFDANGKGEVVEITTSLFRQKFTHSMPYLHWSFDRLENGAFVADGTMPGVGDFEAKLRHLKTGSHFTDPSKHLVKGKYGNAFSMDGKGLFAESAFPGIGGNTPRTIAMWIRHRQEFTAADKVTPYCVWGQGRPSEIWKFAVKEEGDSHQLITTTYATGHFTDLNADVRNQWTHIASVYTGKQLANGYPEIIQYINGVRQDVKALVRNGEPVVNTNITSSESKPVRFGAAMMAGRNSLNGDIDEVFLFRGVLSDEQITQLVKENRLVFSSN</sequence>
<dbReference type="SUPFAM" id="SSF49899">
    <property type="entry name" value="Concanavalin A-like lectins/glucanases"/>
    <property type="match status" value="1"/>
</dbReference>
<dbReference type="InterPro" id="IPR006860">
    <property type="entry name" value="FecR"/>
</dbReference>
<keyword evidence="1" id="KW-1133">Transmembrane helix</keyword>
<dbReference type="AlphaFoldDB" id="A0AAT9FMD8"/>
<dbReference type="Pfam" id="PF04773">
    <property type="entry name" value="FecR"/>
    <property type="match status" value="1"/>
</dbReference>
<protein>
    <recommendedName>
        <fullName evidence="2">FecR protein domain-containing protein</fullName>
    </recommendedName>
</protein>
<dbReference type="PANTHER" id="PTHR30273:SF2">
    <property type="entry name" value="PROTEIN FECR"/>
    <property type="match status" value="1"/>
</dbReference>
<reference evidence="3" key="1">
    <citation type="submission" date="2024-07" db="EMBL/GenBank/DDBJ databases">
        <title>Complete genome sequence of Verrucomicrobiaceae bacterium NT6N.</title>
        <authorList>
            <person name="Huang C."/>
            <person name="Takami H."/>
            <person name="Hamasaki K."/>
        </authorList>
    </citation>
    <scope>NUCLEOTIDE SEQUENCE</scope>
    <source>
        <strain evidence="3">NT6N</strain>
    </source>
</reference>
<feature type="domain" description="FecR protein" evidence="2">
    <location>
        <begin position="155"/>
        <end position="234"/>
    </location>
</feature>
<dbReference type="PANTHER" id="PTHR30273">
    <property type="entry name" value="PERIPLASMIC SIGNAL SENSOR AND SIGMA FACTOR ACTIVATOR FECR-RELATED"/>
    <property type="match status" value="1"/>
</dbReference>
<dbReference type="Gene3D" id="2.60.120.200">
    <property type="match status" value="1"/>
</dbReference>
<keyword evidence="1" id="KW-0472">Membrane</keyword>
<gene>
    <name evidence="3" type="ORF">NT6N_21220</name>
</gene>
<evidence type="ECO:0000259" key="2">
    <source>
        <dbReference type="Pfam" id="PF04773"/>
    </source>
</evidence>
<keyword evidence="1" id="KW-0812">Transmembrane</keyword>
<organism evidence="3">
    <name type="scientific">Oceaniferula spumae</name>
    <dbReference type="NCBI Taxonomy" id="2979115"/>
    <lineage>
        <taxon>Bacteria</taxon>
        <taxon>Pseudomonadati</taxon>
        <taxon>Verrucomicrobiota</taxon>
        <taxon>Verrucomicrobiia</taxon>
        <taxon>Verrucomicrobiales</taxon>
        <taxon>Verrucomicrobiaceae</taxon>
        <taxon>Oceaniferula</taxon>
    </lineage>
</organism>